<dbReference type="RefSeq" id="WP_069405113.1">
    <property type="nucleotide sequence ID" value="NZ_MIGZ01000047.1"/>
</dbReference>
<reference evidence="2" key="1">
    <citation type="submission" date="2016-09" db="EMBL/GenBank/DDBJ databases">
        <authorList>
            <person name="Greninger A.L."/>
            <person name="Jerome K.R."/>
            <person name="Mcnair B."/>
            <person name="Wallis C."/>
            <person name="Fang F."/>
        </authorList>
    </citation>
    <scope>NUCLEOTIDE SEQUENCE [LARGE SCALE GENOMIC DNA]</scope>
    <source>
        <strain evidence="2">M7</strain>
    </source>
</reference>
<name>A0A1E3RW92_9MYCO</name>
<dbReference type="AlphaFoldDB" id="A0A1E3RW92"/>
<dbReference type="Proteomes" id="UP000094243">
    <property type="component" value="Unassembled WGS sequence"/>
</dbReference>
<dbReference type="EMBL" id="MIGZ01000047">
    <property type="protein sequence ID" value="ODQ94185.1"/>
    <property type="molecule type" value="Genomic_DNA"/>
</dbReference>
<dbReference type="OrthoDB" id="4734201at2"/>
<sequence length="148" mass="15897">MTQMAMVRAAYGVVLLTAPEAFHGRPDIERLTTATRRSMRVLGARQLFEAAVCGVEPSRCLLRMEAVVDVIHAGTMMVVAAVTDHASTRRAAALNVAAAAVFVGADALAAQRFRADRSGPASANTLLLTRDRVAEWFCRALPYPVGTR</sequence>
<proteinExistence type="predicted"/>
<gene>
    <name evidence="1" type="ORF">BHQ17_10320</name>
</gene>
<keyword evidence="2" id="KW-1185">Reference proteome</keyword>
<accession>A0A1E3RW92</accession>
<organism evidence="1 2">
    <name type="scientific">Mycolicibacterium holsaticum</name>
    <dbReference type="NCBI Taxonomy" id="152142"/>
    <lineage>
        <taxon>Bacteria</taxon>
        <taxon>Bacillati</taxon>
        <taxon>Actinomycetota</taxon>
        <taxon>Actinomycetes</taxon>
        <taxon>Mycobacteriales</taxon>
        <taxon>Mycobacteriaceae</taxon>
        <taxon>Mycolicibacterium</taxon>
    </lineage>
</organism>
<protein>
    <submittedName>
        <fullName evidence="1">Uncharacterized protein</fullName>
    </submittedName>
</protein>
<evidence type="ECO:0000313" key="1">
    <source>
        <dbReference type="EMBL" id="ODQ94185.1"/>
    </source>
</evidence>
<comment type="caution">
    <text evidence="1">The sequence shown here is derived from an EMBL/GenBank/DDBJ whole genome shotgun (WGS) entry which is preliminary data.</text>
</comment>
<evidence type="ECO:0000313" key="2">
    <source>
        <dbReference type="Proteomes" id="UP000094243"/>
    </source>
</evidence>